<dbReference type="PANTHER" id="PTHR23514">
    <property type="entry name" value="BYPASS OF STOP CODON PROTEIN 6"/>
    <property type="match status" value="1"/>
</dbReference>
<protein>
    <submittedName>
        <fullName evidence="8">MFS transporter</fullName>
    </submittedName>
</protein>
<feature type="transmembrane region" description="Helical" evidence="6">
    <location>
        <begin position="156"/>
        <end position="177"/>
    </location>
</feature>
<dbReference type="InterPro" id="IPR020846">
    <property type="entry name" value="MFS_dom"/>
</dbReference>
<organism evidence="8 9">
    <name type="scientific">Paraoerskovia sediminicola</name>
    <dbReference type="NCBI Taxonomy" id="1138587"/>
    <lineage>
        <taxon>Bacteria</taxon>
        <taxon>Bacillati</taxon>
        <taxon>Actinomycetota</taxon>
        <taxon>Actinomycetes</taxon>
        <taxon>Micrococcales</taxon>
        <taxon>Cellulomonadaceae</taxon>
        <taxon>Paraoerskovia</taxon>
    </lineage>
</organism>
<keyword evidence="4 6" id="KW-0472">Membrane</keyword>
<keyword evidence="3 6" id="KW-1133">Transmembrane helix</keyword>
<keyword evidence="2 6" id="KW-0812">Transmembrane</keyword>
<evidence type="ECO:0000256" key="6">
    <source>
        <dbReference type="SAM" id="Phobius"/>
    </source>
</evidence>
<evidence type="ECO:0000256" key="3">
    <source>
        <dbReference type="ARBA" id="ARBA00022989"/>
    </source>
</evidence>
<dbReference type="InterPro" id="IPR036259">
    <property type="entry name" value="MFS_trans_sf"/>
</dbReference>
<dbReference type="Pfam" id="PF07690">
    <property type="entry name" value="MFS_1"/>
    <property type="match status" value="1"/>
</dbReference>
<evidence type="ECO:0000259" key="7">
    <source>
        <dbReference type="PROSITE" id="PS50850"/>
    </source>
</evidence>
<evidence type="ECO:0000313" key="8">
    <source>
        <dbReference type="EMBL" id="BDZ42167.1"/>
    </source>
</evidence>
<sequence>MSTQPDPQRSPAAQTAVPTVVRQARWSLLILFGLMGLTFSSWLTRLPSLREDLGIDSARLGTLLIFGAVGALISVLIGGTVVTRYGSRAVMYAATAGNVVGFGLIAAGAVTGSVGLFVAGAFLNGFSGAGTNIPINLNAAIVEQRVGRAILPHFHAAFSIGAAIGTVTGAAFSFAHVSAATHIVVIAVVVAGLRIALIPAASALQPPPMRDGSGDPRDGSSAGDPGSAPSTGPRRRGAALRTALAAWTEPRTLLIGLVILAASLSEGSAGNWLSIAVVDGFHEQEAVGSLAYGTFIVAMTVFRMLGTRVIDRFGRVAVLRASAVVSLLGLVLFALGPSLWVAWIGIVAWGFGAALGNPIAIAAASDDPTRAAARVSVVTSFSSMAQLAAPPVLGLLVASIGGRYALLTIALALVMSIVLAGQVAPLRRQDAQSPAATDREPAAPTR</sequence>
<feature type="domain" description="Major facilitator superfamily (MFS) profile" evidence="7">
    <location>
        <begin position="24"/>
        <end position="428"/>
    </location>
</feature>
<feature type="transmembrane region" description="Helical" evidence="6">
    <location>
        <begin position="253"/>
        <end position="274"/>
    </location>
</feature>
<feature type="region of interest" description="Disordered" evidence="5">
    <location>
        <begin position="206"/>
        <end position="236"/>
    </location>
</feature>
<dbReference type="Gene3D" id="1.20.1250.20">
    <property type="entry name" value="MFS general substrate transporter like domains"/>
    <property type="match status" value="1"/>
</dbReference>
<comment type="subcellular location">
    <subcellularLocation>
        <location evidence="1">Cell membrane</location>
        <topology evidence="1">Multi-pass membrane protein</topology>
    </subcellularLocation>
</comment>
<dbReference type="InterPro" id="IPR011701">
    <property type="entry name" value="MFS"/>
</dbReference>
<feature type="transmembrane region" description="Helical" evidence="6">
    <location>
        <begin position="116"/>
        <end position="135"/>
    </location>
</feature>
<gene>
    <name evidence="8" type="ORF">GCM10025865_14660</name>
</gene>
<feature type="transmembrane region" description="Helical" evidence="6">
    <location>
        <begin position="26"/>
        <end position="43"/>
    </location>
</feature>
<keyword evidence="9" id="KW-1185">Reference proteome</keyword>
<dbReference type="RefSeq" id="WP_286219185.1">
    <property type="nucleotide sequence ID" value="NZ_AP027729.1"/>
</dbReference>
<evidence type="ECO:0000256" key="5">
    <source>
        <dbReference type="SAM" id="MobiDB-lite"/>
    </source>
</evidence>
<proteinExistence type="predicted"/>
<dbReference type="PROSITE" id="PS50850">
    <property type="entry name" value="MFS"/>
    <property type="match status" value="1"/>
</dbReference>
<dbReference type="EMBL" id="AP027729">
    <property type="protein sequence ID" value="BDZ42167.1"/>
    <property type="molecule type" value="Genomic_DNA"/>
</dbReference>
<feature type="transmembrane region" description="Helical" evidence="6">
    <location>
        <begin position="63"/>
        <end position="82"/>
    </location>
</feature>
<name>A0ABN6XEP5_9CELL</name>
<feature type="transmembrane region" description="Helical" evidence="6">
    <location>
        <begin position="341"/>
        <end position="363"/>
    </location>
</feature>
<dbReference type="CDD" id="cd17393">
    <property type="entry name" value="MFS_MosC_like"/>
    <property type="match status" value="1"/>
</dbReference>
<evidence type="ECO:0000256" key="4">
    <source>
        <dbReference type="ARBA" id="ARBA00023136"/>
    </source>
</evidence>
<accession>A0ABN6XEP5</accession>
<feature type="transmembrane region" description="Helical" evidence="6">
    <location>
        <begin position="375"/>
        <end position="398"/>
    </location>
</feature>
<evidence type="ECO:0000256" key="1">
    <source>
        <dbReference type="ARBA" id="ARBA00004651"/>
    </source>
</evidence>
<feature type="compositionally biased region" description="Low complexity" evidence="5">
    <location>
        <begin position="219"/>
        <end position="232"/>
    </location>
</feature>
<feature type="transmembrane region" description="Helical" evidence="6">
    <location>
        <begin position="404"/>
        <end position="424"/>
    </location>
</feature>
<feature type="transmembrane region" description="Helical" evidence="6">
    <location>
        <begin position="183"/>
        <end position="204"/>
    </location>
</feature>
<dbReference type="PANTHER" id="PTHR23514:SF13">
    <property type="entry name" value="INNER MEMBRANE PROTEIN YBJJ"/>
    <property type="match status" value="1"/>
</dbReference>
<reference evidence="9" key="1">
    <citation type="journal article" date="2019" name="Int. J. Syst. Evol. Microbiol.">
        <title>The Global Catalogue of Microorganisms (GCM) 10K type strain sequencing project: providing services to taxonomists for standard genome sequencing and annotation.</title>
        <authorList>
            <consortium name="The Broad Institute Genomics Platform"/>
            <consortium name="The Broad Institute Genome Sequencing Center for Infectious Disease"/>
            <person name="Wu L."/>
            <person name="Ma J."/>
        </authorList>
    </citation>
    <scope>NUCLEOTIDE SEQUENCE [LARGE SCALE GENOMIC DNA]</scope>
    <source>
        <strain evidence="9">NBRC 108565</strain>
    </source>
</reference>
<feature type="transmembrane region" description="Helical" evidence="6">
    <location>
        <begin position="89"/>
        <end position="110"/>
    </location>
</feature>
<evidence type="ECO:0000313" key="9">
    <source>
        <dbReference type="Proteomes" id="UP001321475"/>
    </source>
</evidence>
<dbReference type="SUPFAM" id="SSF103473">
    <property type="entry name" value="MFS general substrate transporter"/>
    <property type="match status" value="1"/>
</dbReference>
<evidence type="ECO:0000256" key="2">
    <source>
        <dbReference type="ARBA" id="ARBA00022692"/>
    </source>
</evidence>
<dbReference type="InterPro" id="IPR051788">
    <property type="entry name" value="MFS_Transporter"/>
</dbReference>
<feature type="transmembrane region" description="Helical" evidence="6">
    <location>
        <begin position="317"/>
        <end position="335"/>
    </location>
</feature>
<feature type="transmembrane region" description="Helical" evidence="6">
    <location>
        <begin position="286"/>
        <end position="305"/>
    </location>
</feature>
<dbReference type="Proteomes" id="UP001321475">
    <property type="component" value="Chromosome"/>
</dbReference>